<protein>
    <recommendedName>
        <fullName evidence="6">FMN dependent NADH:quinone oxidoreductase</fullName>
        <ecNumber evidence="6">1.6.5.-</ecNumber>
    </recommendedName>
    <alternativeName>
        <fullName evidence="6">Azo-dye reductase</fullName>
    </alternativeName>
    <alternativeName>
        <fullName evidence="6">FMN-dependent NADH-azo compound oxidoreductase</fullName>
    </alternativeName>
    <alternativeName>
        <fullName evidence="6">FMN-dependent NADH-azoreductase</fullName>
        <ecNumber evidence="6">1.7.1.17</ecNumber>
    </alternativeName>
</protein>
<dbReference type="GO" id="GO:0009055">
    <property type="term" value="F:electron transfer activity"/>
    <property type="evidence" value="ECO:0007669"/>
    <property type="project" value="UniProtKB-UniRule"/>
</dbReference>
<evidence type="ECO:0000256" key="4">
    <source>
        <dbReference type="ARBA" id="ARBA00023027"/>
    </source>
</evidence>
<evidence type="ECO:0000313" key="9">
    <source>
        <dbReference type="Proteomes" id="UP001252613"/>
    </source>
</evidence>
<name>A0AAW8M7T1_9PSED</name>
<dbReference type="Proteomes" id="UP001252613">
    <property type="component" value="Unassembled WGS sequence"/>
</dbReference>
<evidence type="ECO:0000256" key="5">
    <source>
        <dbReference type="ARBA" id="ARBA00048542"/>
    </source>
</evidence>
<dbReference type="Gene3D" id="3.40.50.360">
    <property type="match status" value="1"/>
</dbReference>
<keyword evidence="2 6" id="KW-0288">FMN</keyword>
<feature type="domain" description="Flavodoxin-like fold" evidence="7">
    <location>
        <begin position="3"/>
        <end position="202"/>
    </location>
</feature>
<dbReference type="HAMAP" id="MF_01216">
    <property type="entry name" value="Azoreductase_type1"/>
    <property type="match status" value="1"/>
</dbReference>
<gene>
    <name evidence="6" type="primary">azoR</name>
    <name evidence="8" type="ORF">J2W43_001831</name>
</gene>
<comment type="caution">
    <text evidence="6">Lacks conserved residue(s) required for the propagation of feature annotation.</text>
</comment>
<dbReference type="RefSeq" id="WP_310359036.1">
    <property type="nucleotide sequence ID" value="NZ_JAVDVC010000003.1"/>
</dbReference>
<dbReference type="PANTHER" id="PTHR43741:SF2">
    <property type="entry name" value="FMN-DEPENDENT NADH:QUINONE OXIDOREDUCTASE"/>
    <property type="match status" value="1"/>
</dbReference>
<dbReference type="Pfam" id="PF02525">
    <property type="entry name" value="Flavodoxin_2"/>
    <property type="match status" value="1"/>
</dbReference>
<comment type="subunit">
    <text evidence="6">Homodimer.</text>
</comment>
<dbReference type="InterPro" id="IPR003680">
    <property type="entry name" value="Flavodoxin_fold"/>
</dbReference>
<accession>A0AAW8M7T1</accession>
<evidence type="ECO:0000256" key="6">
    <source>
        <dbReference type="HAMAP-Rule" id="MF_01216"/>
    </source>
</evidence>
<comment type="catalytic activity">
    <reaction evidence="5">
        <text>N,N-dimethyl-1,4-phenylenediamine + anthranilate + 2 NAD(+) = 2-(4-dimethylaminophenyl)diazenylbenzoate + 2 NADH + 2 H(+)</text>
        <dbReference type="Rhea" id="RHEA:55872"/>
        <dbReference type="ChEBI" id="CHEBI:15378"/>
        <dbReference type="ChEBI" id="CHEBI:15783"/>
        <dbReference type="ChEBI" id="CHEBI:16567"/>
        <dbReference type="ChEBI" id="CHEBI:57540"/>
        <dbReference type="ChEBI" id="CHEBI:57945"/>
        <dbReference type="ChEBI" id="CHEBI:71579"/>
        <dbReference type="EC" id="1.7.1.17"/>
    </reaction>
    <physiologicalReaction direction="right-to-left" evidence="5">
        <dbReference type="Rhea" id="RHEA:55874"/>
    </physiologicalReaction>
</comment>
<dbReference type="GO" id="GO:0016655">
    <property type="term" value="F:oxidoreductase activity, acting on NAD(P)H, quinone or similar compound as acceptor"/>
    <property type="evidence" value="ECO:0007669"/>
    <property type="project" value="InterPro"/>
</dbReference>
<feature type="binding site" evidence="6">
    <location>
        <begin position="16"/>
        <end position="18"/>
    </location>
    <ligand>
        <name>FMN</name>
        <dbReference type="ChEBI" id="CHEBI:58210"/>
    </ligand>
</feature>
<dbReference type="InterPro" id="IPR050104">
    <property type="entry name" value="FMN-dep_NADH:Q_OxRdtase_AzoR1"/>
</dbReference>
<keyword evidence="1 6" id="KW-0285">Flavoprotein</keyword>
<dbReference type="SUPFAM" id="SSF52218">
    <property type="entry name" value="Flavoproteins"/>
    <property type="match status" value="1"/>
</dbReference>
<comment type="catalytic activity">
    <reaction evidence="6">
        <text>2 a quinone + NADH + H(+) = 2 a 1,4-benzosemiquinone + NAD(+)</text>
        <dbReference type="Rhea" id="RHEA:65952"/>
        <dbReference type="ChEBI" id="CHEBI:15378"/>
        <dbReference type="ChEBI" id="CHEBI:57540"/>
        <dbReference type="ChEBI" id="CHEBI:57945"/>
        <dbReference type="ChEBI" id="CHEBI:132124"/>
        <dbReference type="ChEBI" id="CHEBI:134225"/>
    </reaction>
</comment>
<dbReference type="InterPro" id="IPR023048">
    <property type="entry name" value="NADH:quinone_OxRdtase_FMN_depd"/>
</dbReference>
<evidence type="ECO:0000256" key="3">
    <source>
        <dbReference type="ARBA" id="ARBA00023002"/>
    </source>
</evidence>
<dbReference type="EC" id="1.6.5.-" evidence="6"/>
<proteinExistence type="inferred from homology"/>
<keyword evidence="4 6" id="KW-0520">NAD</keyword>
<comment type="function">
    <text evidence="6">Also exhibits azoreductase activity. Catalyzes the reductive cleavage of the azo bond in aromatic azo compounds to the corresponding amines.</text>
</comment>
<comment type="cofactor">
    <cofactor evidence="6">
        <name>FMN</name>
        <dbReference type="ChEBI" id="CHEBI:58210"/>
    </cofactor>
    <text evidence="6">Binds 1 FMN per subunit.</text>
</comment>
<dbReference type="AlphaFoldDB" id="A0AAW8M7T1"/>
<dbReference type="EMBL" id="JAVDVC010000003">
    <property type="protein sequence ID" value="MDR6957850.1"/>
    <property type="molecule type" value="Genomic_DNA"/>
</dbReference>
<comment type="function">
    <text evidence="6">Quinone reductase that provides resistance to thiol-specific stress caused by electrophilic quinones.</text>
</comment>
<evidence type="ECO:0000259" key="7">
    <source>
        <dbReference type="Pfam" id="PF02525"/>
    </source>
</evidence>
<reference evidence="8" key="1">
    <citation type="submission" date="2023-07" db="EMBL/GenBank/DDBJ databases">
        <title>Sorghum-associated microbial communities from plants grown in Nebraska, USA.</title>
        <authorList>
            <person name="Schachtman D."/>
        </authorList>
    </citation>
    <scope>NUCLEOTIDE SEQUENCE</scope>
    <source>
        <strain evidence="8">3432</strain>
    </source>
</reference>
<evidence type="ECO:0000256" key="2">
    <source>
        <dbReference type="ARBA" id="ARBA00022643"/>
    </source>
</evidence>
<dbReference type="InterPro" id="IPR029039">
    <property type="entry name" value="Flavoprotein-like_sf"/>
</dbReference>
<comment type="caution">
    <text evidence="8">The sequence shown here is derived from an EMBL/GenBank/DDBJ whole genome shotgun (WGS) entry which is preliminary data.</text>
</comment>
<keyword evidence="3 6" id="KW-0560">Oxidoreductase</keyword>
<dbReference type="EC" id="1.7.1.17" evidence="6"/>
<dbReference type="GO" id="GO:0016652">
    <property type="term" value="F:oxidoreductase activity, acting on NAD(P)H as acceptor"/>
    <property type="evidence" value="ECO:0007669"/>
    <property type="project" value="UniProtKB-UniRule"/>
</dbReference>
<organism evidence="8 9">
    <name type="scientific">Pseudomonas brassicacearum</name>
    <dbReference type="NCBI Taxonomy" id="930166"/>
    <lineage>
        <taxon>Bacteria</taxon>
        <taxon>Pseudomonadati</taxon>
        <taxon>Pseudomonadota</taxon>
        <taxon>Gammaproteobacteria</taxon>
        <taxon>Pseudomonadales</taxon>
        <taxon>Pseudomonadaceae</taxon>
        <taxon>Pseudomonas</taxon>
    </lineage>
</organism>
<feature type="binding site" evidence="6">
    <location>
        <position position="10"/>
    </location>
    <ligand>
        <name>FMN</name>
        <dbReference type="ChEBI" id="CHEBI:58210"/>
    </ligand>
</feature>
<evidence type="ECO:0000313" key="8">
    <source>
        <dbReference type="EMBL" id="MDR6957850.1"/>
    </source>
</evidence>
<comment type="similarity">
    <text evidence="6">Belongs to the azoreductase type 1 family.</text>
</comment>
<dbReference type="PANTHER" id="PTHR43741">
    <property type="entry name" value="FMN-DEPENDENT NADH-AZOREDUCTASE 1"/>
    <property type="match status" value="1"/>
</dbReference>
<sequence length="232" mass="26061">MTTLLHIDASARSDRSLSRKLSRAFVEAWLEREGTTQIIARDIGHNPPPFVTEAWIAAVFTPEEHLTPEKREEIRLSDELIDELDRADVIVIGTPMYNYGMPAALKSWFDKVIRIGKTFTFDLARGDYPLEPIMSGKKLVILSSRGEFGFGPGGVRETMNHLDTHIQTCAHYLGVDETHVIAIDYQEFGDARHEASIANAFDAVPVLVRQMIEERQSQLTPARRSPQEVSAS</sequence>
<evidence type="ECO:0000256" key="1">
    <source>
        <dbReference type="ARBA" id="ARBA00022630"/>
    </source>
</evidence>
<dbReference type="GO" id="GO:0010181">
    <property type="term" value="F:FMN binding"/>
    <property type="evidence" value="ECO:0007669"/>
    <property type="project" value="UniProtKB-UniRule"/>
</dbReference>